<evidence type="ECO:0000259" key="4">
    <source>
        <dbReference type="Pfam" id="PF00891"/>
    </source>
</evidence>
<name>A0A165U0M1_9APHY</name>
<dbReference type="GO" id="GO:0032259">
    <property type="term" value="P:methylation"/>
    <property type="evidence" value="ECO:0007669"/>
    <property type="project" value="UniProtKB-KW"/>
</dbReference>
<keyword evidence="3" id="KW-0949">S-adenosyl-L-methionine</keyword>
<evidence type="ECO:0000256" key="3">
    <source>
        <dbReference type="ARBA" id="ARBA00022691"/>
    </source>
</evidence>
<dbReference type="InterPro" id="IPR029063">
    <property type="entry name" value="SAM-dependent_MTases_sf"/>
</dbReference>
<keyword evidence="1 5" id="KW-0489">Methyltransferase</keyword>
<keyword evidence="6" id="KW-1185">Reference proteome</keyword>
<feature type="domain" description="O-methyltransferase C-terminal" evidence="4">
    <location>
        <begin position="5"/>
        <end position="115"/>
    </location>
</feature>
<dbReference type="Gene3D" id="3.40.50.150">
    <property type="entry name" value="Vaccinia Virus protein VP39"/>
    <property type="match status" value="1"/>
</dbReference>
<gene>
    <name evidence="5" type="ORF">DAEQUDRAFT_761651</name>
</gene>
<dbReference type="PROSITE" id="PS51683">
    <property type="entry name" value="SAM_OMT_II"/>
    <property type="match status" value="1"/>
</dbReference>
<evidence type="ECO:0000313" key="6">
    <source>
        <dbReference type="Proteomes" id="UP000076727"/>
    </source>
</evidence>
<dbReference type="GO" id="GO:0008171">
    <property type="term" value="F:O-methyltransferase activity"/>
    <property type="evidence" value="ECO:0007669"/>
    <property type="project" value="InterPro"/>
</dbReference>
<evidence type="ECO:0000313" key="5">
    <source>
        <dbReference type="EMBL" id="KZT74220.1"/>
    </source>
</evidence>
<organism evidence="5 6">
    <name type="scientific">Daedalea quercina L-15889</name>
    <dbReference type="NCBI Taxonomy" id="1314783"/>
    <lineage>
        <taxon>Eukaryota</taxon>
        <taxon>Fungi</taxon>
        <taxon>Dikarya</taxon>
        <taxon>Basidiomycota</taxon>
        <taxon>Agaricomycotina</taxon>
        <taxon>Agaricomycetes</taxon>
        <taxon>Polyporales</taxon>
        <taxon>Fomitopsis</taxon>
    </lineage>
</organism>
<evidence type="ECO:0000256" key="2">
    <source>
        <dbReference type="ARBA" id="ARBA00022679"/>
    </source>
</evidence>
<dbReference type="SUPFAM" id="SSF53335">
    <property type="entry name" value="S-adenosyl-L-methionine-dependent methyltransferases"/>
    <property type="match status" value="1"/>
</dbReference>
<evidence type="ECO:0000256" key="1">
    <source>
        <dbReference type="ARBA" id="ARBA00022603"/>
    </source>
</evidence>
<accession>A0A165U0M1</accession>
<protein>
    <submittedName>
        <fullName evidence="5">S-adenosyl-L-methionine-dependent methyltransferase</fullName>
    </submittedName>
</protein>
<dbReference type="Pfam" id="PF00891">
    <property type="entry name" value="Methyltransf_2"/>
    <property type="match status" value="1"/>
</dbReference>
<keyword evidence="2 5" id="KW-0808">Transferase</keyword>
<dbReference type="AlphaFoldDB" id="A0A165U0M1"/>
<dbReference type="InterPro" id="IPR016461">
    <property type="entry name" value="COMT-like"/>
</dbReference>
<dbReference type="OrthoDB" id="2410195at2759"/>
<sequence>MELLAHDFFTEQPVKGAAVYFLRYILHDWPDDARVGILSRLRDAMGADSRILVADAIIHPPLGSKHLRSAPAPLPANYGLANAYSGMLDMAMLALFNGCERTPEQLDTVADRAGLRIEKIWECRGPIGITEFRPL</sequence>
<dbReference type="InterPro" id="IPR001077">
    <property type="entry name" value="COMT_C"/>
</dbReference>
<dbReference type="PANTHER" id="PTHR43712">
    <property type="entry name" value="PUTATIVE (AFU_ORTHOLOGUE AFUA_4G14580)-RELATED"/>
    <property type="match status" value="1"/>
</dbReference>
<reference evidence="5 6" key="1">
    <citation type="journal article" date="2016" name="Mol. Biol. Evol.">
        <title>Comparative Genomics of Early-Diverging Mushroom-Forming Fungi Provides Insights into the Origins of Lignocellulose Decay Capabilities.</title>
        <authorList>
            <person name="Nagy L.G."/>
            <person name="Riley R."/>
            <person name="Tritt A."/>
            <person name="Adam C."/>
            <person name="Daum C."/>
            <person name="Floudas D."/>
            <person name="Sun H."/>
            <person name="Yadav J.S."/>
            <person name="Pangilinan J."/>
            <person name="Larsson K.H."/>
            <person name="Matsuura K."/>
            <person name="Barry K."/>
            <person name="Labutti K."/>
            <person name="Kuo R."/>
            <person name="Ohm R.A."/>
            <person name="Bhattacharya S.S."/>
            <person name="Shirouzu T."/>
            <person name="Yoshinaga Y."/>
            <person name="Martin F.M."/>
            <person name="Grigoriev I.V."/>
            <person name="Hibbett D.S."/>
        </authorList>
    </citation>
    <scope>NUCLEOTIDE SEQUENCE [LARGE SCALE GENOMIC DNA]</scope>
    <source>
        <strain evidence="5 6">L-15889</strain>
    </source>
</reference>
<dbReference type="EMBL" id="KV429034">
    <property type="protein sequence ID" value="KZT74220.1"/>
    <property type="molecule type" value="Genomic_DNA"/>
</dbReference>
<proteinExistence type="predicted"/>
<dbReference type="PANTHER" id="PTHR43712:SF2">
    <property type="entry name" value="O-METHYLTRANSFERASE CICE"/>
    <property type="match status" value="1"/>
</dbReference>
<dbReference type="Proteomes" id="UP000076727">
    <property type="component" value="Unassembled WGS sequence"/>
</dbReference>